<dbReference type="Gene3D" id="3.30.930.30">
    <property type="match status" value="1"/>
</dbReference>
<proteinExistence type="inferred from homology"/>
<feature type="domain" description="MobA/MobL protein" evidence="3">
    <location>
        <begin position="23"/>
        <end position="172"/>
    </location>
</feature>
<sequence length="310" mass="35822">MGQYFFTLQLIGKRTQKTIVPLVSYCSDTPMFDHESGTGIYYANPRIKDKAILAPEGSPAWVYERELLWHKVEAIEERKDAQLARYVSCSLPGWLSQEQQVDFIHTFVKEQFVSLEMIADVSLELLPDSEDNVAIAHILLTLRPLTPEGEFGLKDRNWNRKNLLVQWRRAWAGKLRDLFYFYDTWDEGASLLEENPIPDATLASILNPQQPLPPSDLEDTQSYLDFAKQEFQWRGLGVVLLYRHPMEKEYLTIGEIIGSSRRAYRIPLHLSLQAIKLMDSYDPMQQAILINLRDKPGKVEVLGDLRIERP</sequence>
<evidence type="ECO:0000256" key="2">
    <source>
        <dbReference type="ARBA" id="ARBA00022971"/>
    </source>
</evidence>
<organism evidence="4">
    <name type="scientific">Cyanothece sp. (strain PCC 7425 / ATCC 29141)</name>
    <dbReference type="NCBI Taxonomy" id="395961"/>
    <lineage>
        <taxon>Bacteria</taxon>
        <taxon>Bacillati</taxon>
        <taxon>Cyanobacteriota</taxon>
        <taxon>Cyanophyceae</taxon>
        <taxon>Gomontiellales</taxon>
        <taxon>Cyanothecaceae</taxon>
        <taxon>Cyanothece</taxon>
    </lineage>
</organism>
<dbReference type="Pfam" id="PF03389">
    <property type="entry name" value="MobA_MobL"/>
    <property type="match status" value="1"/>
</dbReference>
<dbReference type="KEGG" id="cyn:Cyan7425_4107"/>
<evidence type="ECO:0000256" key="1">
    <source>
        <dbReference type="ARBA" id="ARBA00010873"/>
    </source>
</evidence>
<dbReference type="HOGENOM" id="CLU_896352_0_0_3"/>
<name>B8HWJ5_CYAP4</name>
<protein>
    <submittedName>
        <fullName evidence="4">MobA/MobL protein</fullName>
    </submittedName>
</protein>
<dbReference type="STRING" id="395961.Cyan7425_4107"/>
<comment type="similarity">
    <text evidence="1">Belongs to the MobA/MobL family.</text>
</comment>
<dbReference type="OrthoDB" id="1826980at2"/>
<dbReference type="InterPro" id="IPR005053">
    <property type="entry name" value="MobA_MobL"/>
</dbReference>
<dbReference type="eggNOG" id="COG0507">
    <property type="taxonomic scope" value="Bacteria"/>
</dbReference>
<dbReference type="EMBL" id="CP001344">
    <property type="protein sequence ID" value="ACL46421.1"/>
    <property type="molecule type" value="Genomic_DNA"/>
</dbReference>
<reference evidence="4" key="1">
    <citation type="submission" date="2009-01" db="EMBL/GenBank/DDBJ databases">
        <title>Complete sequence of chromosome Cyanothece sp. PCC 7425.</title>
        <authorList>
            <consortium name="US DOE Joint Genome Institute"/>
            <person name="Lucas S."/>
            <person name="Copeland A."/>
            <person name="Lapidus A."/>
            <person name="Glavina del Rio T."/>
            <person name="Dalin E."/>
            <person name="Tice H."/>
            <person name="Bruce D."/>
            <person name="Goodwin L."/>
            <person name="Pitluck S."/>
            <person name="Sims D."/>
            <person name="Meineke L."/>
            <person name="Brettin T."/>
            <person name="Detter J.C."/>
            <person name="Han C."/>
            <person name="Larimer F."/>
            <person name="Land M."/>
            <person name="Hauser L."/>
            <person name="Kyrpides N."/>
            <person name="Ovchinnikova G."/>
            <person name="Liberton M."/>
            <person name="Stoeckel J."/>
            <person name="Banerjee A."/>
            <person name="Singh A."/>
            <person name="Page L."/>
            <person name="Sato H."/>
            <person name="Zhao L."/>
            <person name="Sherman L."/>
            <person name="Pakrasi H."/>
            <person name="Richardson P."/>
        </authorList>
    </citation>
    <scope>NUCLEOTIDE SEQUENCE</scope>
    <source>
        <strain evidence="4">PCC 7425</strain>
    </source>
</reference>
<keyword evidence="2" id="KW-0184">Conjugation</keyword>
<evidence type="ECO:0000313" key="4">
    <source>
        <dbReference type="EMBL" id="ACL46421.1"/>
    </source>
</evidence>
<evidence type="ECO:0000259" key="3">
    <source>
        <dbReference type="Pfam" id="PF03389"/>
    </source>
</evidence>
<accession>B8HWJ5</accession>
<dbReference type="AlphaFoldDB" id="B8HWJ5"/>
<gene>
    <name evidence="4" type="ordered locus">Cyan7425_4107</name>
</gene>